<keyword evidence="1" id="KW-0472">Membrane</keyword>
<sequence>MHAGLLYIPLVLAGLAAIAWGLPAAHRLRPPLDICAALLVMAGVILSVLGVLLMVIPHFFG</sequence>
<keyword evidence="3" id="KW-1185">Reference proteome</keyword>
<dbReference type="AlphaFoldDB" id="A1AKZ5"/>
<evidence type="ECO:0000256" key="1">
    <source>
        <dbReference type="SAM" id="Phobius"/>
    </source>
</evidence>
<feature type="transmembrane region" description="Helical" evidence="1">
    <location>
        <begin position="37"/>
        <end position="60"/>
    </location>
</feature>
<dbReference type="OrthoDB" id="5406051at2"/>
<name>A1AKZ5_PELPD</name>
<dbReference type="EMBL" id="CP000482">
    <property type="protein sequence ID" value="ABK98015.1"/>
    <property type="molecule type" value="Genomic_DNA"/>
</dbReference>
<evidence type="ECO:0000313" key="3">
    <source>
        <dbReference type="Proteomes" id="UP000006732"/>
    </source>
</evidence>
<accession>A1AKZ5</accession>
<keyword evidence="1" id="KW-1133">Transmembrane helix</keyword>
<dbReference type="STRING" id="338966.Ppro_0381"/>
<keyword evidence="1" id="KW-0812">Transmembrane</keyword>
<feature type="transmembrane region" description="Helical" evidence="1">
    <location>
        <begin position="6"/>
        <end position="25"/>
    </location>
</feature>
<gene>
    <name evidence="2" type="ordered locus">Ppro_0381</name>
</gene>
<dbReference type="RefSeq" id="WP_011734329.1">
    <property type="nucleotide sequence ID" value="NC_008609.1"/>
</dbReference>
<dbReference type="Proteomes" id="UP000006732">
    <property type="component" value="Chromosome"/>
</dbReference>
<reference evidence="2 3" key="1">
    <citation type="submission" date="2006-10" db="EMBL/GenBank/DDBJ databases">
        <title>Complete sequence of chromosome of Pelobacter propionicus DSM 2379.</title>
        <authorList>
            <consortium name="US DOE Joint Genome Institute"/>
            <person name="Copeland A."/>
            <person name="Lucas S."/>
            <person name="Lapidus A."/>
            <person name="Barry K."/>
            <person name="Detter J.C."/>
            <person name="Glavina del Rio T."/>
            <person name="Hammon N."/>
            <person name="Israni S."/>
            <person name="Dalin E."/>
            <person name="Tice H."/>
            <person name="Pitluck S."/>
            <person name="Saunders E."/>
            <person name="Brettin T."/>
            <person name="Bruce D."/>
            <person name="Han C."/>
            <person name="Tapia R."/>
            <person name="Schmutz J."/>
            <person name="Larimer F."/>
            <person name="Land M."/>
            <person name="Hauser L."/>
            <person name="Kyrpides N."/>
            <person name="Kim E."/>
            <person name="Lovley D."/>
            <person name="Richardson P."/>
        </authorList>
    </citation>
    <scope>NUCLEOTIDE SEQUENCE [LARGE SCALE GENOMIC DNA]</scope>
    <source>
        <strain evidence="3">DSM 2379 / NBRC 103807 / OttBd1</strain>
    </source>
</reference>
<protein>
    <submittedName>
        <fullName evidence="2">Uncharacterized protein</fullName>
    </submittedName>
</protein>
<dbReference type="KEGG" id="ppd:Ppro_0381"/>
<dbReference type="HOGENOM" id="CLU_206396_0_0_7"/>
<proteinExistence type="predicted"/>
<evidence type="ECO:0000313" key="2">
    <source>
        <dbReference type="EMBL" id="ABK98015.1"/>
    </source>
</evidence>
<organism evidence="2 3">
    <name type="scientific">Pelobacter propionicus (strain DSM 2379 / NBRC 103807 / OttBd1)</name>
    <dbReference type="NCBI Taxonomy" id="338966"/>
    <lineage>
        <taxon>Bacteria</taxon>
        <taxon>Pseudomonadati</taxon>
        <taxon>Thermodesulfobacteriota</taxon>
        <taxon>Desulfuromonadia</taxon>
        <taxon>Desulfuromonadales</taxon>
        <taxon>Desulfuromonadaceae</taxon>
        <taxon>Pelobacter</taxon>
    </lineage>
</organism>